<dbReference type="Pfam" id="PF01329">
    <property type="entry name" value="Pterin_4a"/>
    <property type="match status" value="1"/>
</dbReference>
<organism evidence="6 7">
    <name type="scientific">Tessaracoccus defluvii</name>
    <dbReference type="NCBI Taxonomy" id="1285901"/>
    <lineage>
        <taxon>Bacteria</taxon>
        <taxon>Bacillati</taxon>
        <taxon>Actinomycetota</taxon>
        <taxon>Actinomycetes</taxon>
        <taxon>Propionibacteriales</taxon>
        <taxon>Propionibacteriaceae</taxon>
        <taxon>Tessaracoccus</taxon>
    </lineage>
</organism>
<keyword evidence="5 6" id="KW-0456">Lyase</keyword>
<sequence>MDTLSSSQIATARLADWHLAGDTLLARFSSPDFATGAELVAGIAEAADAANHHPDIVLRYPSVIVTLTSHDAGGVTQRDVRMARTVSDLAERLGLTAAPASAELDAALESAAAEVGATAAWLAVEFRA</sequence>
<comment type="similarity">
    <text evidence="2">Belongs to the pterin-4-alpha-carbinolamine dehydratase family.</text>
</comment>
<name>A0A7H0H3T1_9ACTN</name>
<protein>
    <recommendedName>
        <fullName evidence="4">Putative pterin-4-alpha-carbinolamine dehydratase</fullName>
        <ecNumber evidence="3">4.2.1.96</ecNumber>
    </recommendedName>
</protein>
<dbReference type="NCBIfam" id="NF002017">
    <property type="entry name" value="PRK00823.1-2"/>
    <property type="match status" value="1"/>
</dbReference>
<dbReference type="CDD" id="cd00488">
    <property type="entry name" value="PCD_DCoH"/>
    <property type="match status" value="1"/>
</dbReference>
<evidence type="ECO:0000256" key="4">
    <source>
        <dbReference type="ARBA" id="ARBA00021735"/>
    </source>
</evidence>
<reference evidence="6 7" key="1">
    <citation type="submission" date="2020-08" db="EMBL/GenBank/DDBJ databases">
        <title>Genome sequence of Tessaracoccus defluvii JCM 17540T.</title>
        <authorList>
            <person name="Hyun D.-W."/>
            <person name="Bae J.-W."/>
        </authorList>
    </citation>
    <scope>NUCLEOTIDE SEQUENCE [LARGE SCALE GENOMIC DNA]</scope>
    <source>
        <strain evidence="6 7">JCM 17540</strain>
    </source>
</reference>
<dbReference type="PANTHER" id="PTHR12599">
    <property type="entry name" value="PTERIN-4-ALPHA-CARBINOLAMINE DEHYDRATASE"/>
    <property type="match status" value="1"/>
</dbReference>
<gene>
    <name evidence="6" type="ORF">H9L22_13205</name>
</gene>
<dbReference type="EMBL" id="CP060789">
    <property type="protein sequence ID" value="QNP55197.1"/>
    <property type="molecule type" value="Genomic_DNA"/>
</dbReference>
<dbReference type="PANTHER" id="PTHR12599:SF0">
    <property type="entry name" value="PTERIN-4-ALPHA-CARBINOLAMINE DEHYDRATASE"/>
    <property type="match status" value="1"/>
</dbReference>
<evidence type="ECO:0000313" key="7">
    <source>
        <dbReference type="Proteomes" id="UP000516117"/>
    </source>
</evidence>
<dbReference type="InterPro" id="IPR001533">
    <property type="entry name" value="Pterin_deHydtase"/>
</dbReference>
<accession>A0A7H0H3T1</accession>
<dbReference type="Proteomes" id="UP000516117">
    <property type="component" value="Chromosome"/>
</dbReference>
<dbReference type="AlphaFoldDB" id="A0A7H0H3T1"/>
<evidence type="ECO:0000256" key="5">
    <source>
        <dbReference type="ARBA" id="ARBA00023239"/>
    </source>
</evidence>
<evidence type="ECO:0000256" key="2">
    <source>
        <dbReference type="ARBA" id="ARBA00006472"/>
    </source>
</evidence>
<dbReference type="EC" id="4.2.1.96" evidence="3"/>
<dbReference type="InterPro" id="IPR036428">
    <property type="entry name" value="PCD_sf"/>
</dbReference>
<evidence type="ECO:0000256" key="3">
    <source>
        <dbReference type="ARBA" id="ARBA00013252"/>
    </source>
</evidence>
<keyword evidence="7" id="KW-1185">Reference proteome</keyword>
<evidence type="ECO:0000313" key="6">
    <source>
        <dbReference type="EMBL" id="QNP55197.1"/>
    </source>
</evidence>
<dbReference type="RefSeq" id="WP_187720333.1">
    <property type="nucleotide sequence ID" value="NZ_BAABBL010000007.1"/>
</dbReference>
<dbReference type="GO" id="GO:0008124">
    <property type="term" value="F:4-alpha-hydroxytetrahydrobiopterin dehydratase activity"/>
    <property type="evidence" value="ECO:0007669"/>
    <property type="project" value="UniProtKB-EC"/>
</dbReference>
<proteinExistence type="inferred from homology"/>
<dbReference type="GO" id="GO:0006729">
    <property type="term" value="P:tetrahydrobiopterin biosynthetic process"/>
    <property type="evidence" value="ECO:0007669"/>
    <property type="project" value="InterPro"/>
</dbReference>
<dbReference type="KEGG" id="tdf:H9L22_13205"/>
<dbReference type="SUPFAM" id="SSF55248">
    <property type="entry name" value="PCD-like"/>
    <property type="match status" value="1"/>
</dbReference>
<evidence type="ECO:0000256" key="1">
    <source>
        <dbReference type="ARBA" id="ARBA00001554"/>
    </source>
</evidence>
<dbReference type="Gene3D" id="3.30.1360.20">
    <property type="entry name" value="Transcriptional coactivator/pterin dehydratase"/>
    <property type="match status" value="1"/>
</dbReference>
<comment type="catalytic activity">
    <reaction evidence="1">
        <text>(4aS,6R)-4a-hydroxy-L-erythro-5,6,7,8-tetrahydrobiopterin = (6R)-L-erythro-6,7-dihydrobiopterin + H2O</text>
        <dbReference type="Rhea" id="RHEA:11920"/>
        <dbReference type="ChEBI" id="CHEBI:15377"/>
        <dbReference type="ChEBI" id="CHEBI:15642"/>
        <dbReference type="ChEBI" id="CHEBI:43120"/>
        <dbReference type="EC" id="4.2.1.96"/>
    </reaction>
</comment>